<reference evidence="3 4" key="1">
    <citation type="submission" date="2015-04" db="EMBL/GenBank/DDBJ databases">
        <authorList>
            <person name="Syromyatnikov M.Y."/>
            <person name="Popov V.N."/>
        </authorList>
    </citation>
    <scope>NUCLEOTIDE SEQUENCE [LARGE SCALE GENOMIC DNA]</scope>
</reference>
<keyword evidence="2" id="KW-0732">Signal</keyword>
<proteinExistence type="predicted"/>
<feature type="chain" id="PRO_5013380436" evidence="2">
    <location>
        <begin position="19"/>
        <end position="94"/>
    </location>
</feature>
<feature type="region of interest" description="Disordered" evidence="1">
    <location>
        <begin position="29"/>
        <end position="75"/>
    </location>
</feature>
<protein>
    <submittedName>
        <fullName evidence="3">CLUMA_CG010700, isoform A</fullName>
    </submittedName>
</protein>
<organism evidence="3 4">
    <name type="scientific">Clunio marinus</name>
    <dbReference type="NCBI Taxonomy" id="568069"/>
    <lineage>
        <taxon>Eukaryota</taxon>
        <taxon>Metazoa</taxon>
        <taxon>Ecdysozoa</taxon>
        <taxon>Arthropoda</taxon>
        <taxon>Hexapoda</taxon>
        <taxon>Insecta</taxon>
        <taxon>Pterygota</taxon>
        <taxon>Neoptera</taxon>
        <taxon>Endopterygota</taxon>
        <taxon>Diptera</taxon>
        <taxon>Nematocera</taxon>
        <taxon>Chironomoidea</taxon>
        <taxon>Chironomidae</taxon>
        <taxon>Clunio</taxon>
    </lineage>
</organism>
<evidence type="ECO:0000256" key="1">
    <source>
        <dbReference type="SAM" id="MobiDB-lite"/>
    </source>
</evidence>
<evidence type="ECO:0000313" key="3">
    <source>
        <dbReference type="EMBL" id="CRK97305.1"/>
    </source>
</evidence>
<accession>A0A1J1IFS4</accession>
<name>A0A1J1IFS4_9DIPT</name>
<keyword evidence="4" id="KW-1185">Reference proteome</keyword>
<evidence type="ECO:0000313" key="4">
    <source>
        <dbReference type="Proteomes" id="UP000183832"/>
    </source>
</evidence>
<dbReference type="AlphaFoldDB" id="A0A1J1IFS4"/>
<dbReference type="Proteomes" id="UP000183832">
    <property type="component" value="Unassembled WGS sequence"/>
</dbReference>
<feature type="signal peptide" evidence="2">
    <location>
        <begin position="1"/>
        <end position="18"/>
    </location>
</feature>
<feature type="compositionally biased region" description="Gly residues" evidence="1">
    <location>
        <begin position="45"/>
        <end position="71"/>
    </location>
</feature>
<gene>
    <name evidence="3" type="ORF">CLUMA_CG010700</name>
</gene>
<evidence type="ECO:0000256" key="2">
    <source>
        <dbReference type="SAM" id="SignalP"/>
    </source>
</evidence>
<sequence>MIIVRVILLAIFAAFVSSLPQVNKMAMDCCDQDDQNSSDLRTGGSRTGGSKTGGSRTGGSKTGGSKTGGSGPYKTVLDWEDYTGDQLREMIDLQ</sequence>
<dbReference type="EMBL" id="CVRI01000047">
    <property type="protein sequence ID" value="CRK97305.1"/>
    <property type="molecule type" value="Genomic_DNA"/>
</dbReference>